<protein>
    <recommendedName>
        <fullName evidence="2">Anti-sigma factor antagonist</fullName>
    </recommendedName>
</protein>
<sequence length="114" mass="12005">MTAQLDITVNDHPAVTVVALAGELDIATGGLLRGALRRLVSEGRVRLVVDASALWFCDSTGLEVLIEGLDDAVRAGGTLHLTGVHGTLGVVLDATRLREAFRVDAAPIESLVHR</sequence>
<comment type="similarity">
    <text evidence="1 2">Belongs to the anti-sigma-factor antagonist family.</text>
</comment>
<keyword evidence="5" id="KW-1185">Reference proteome</keyword>
<dbReference type="GO" id="GO:0043856">
    <property type="term" value="F:anti-sigma factor antagonist activity"/>
    <property type="evidence" value="ECO:0007669"/>
    <property type="project" value="InterPro"/>
</dbReference>
<dbReference type="CDD" id="cd07043">
    <property type="entry name" value="STAS_anti-anti-sigma_factors"/>
    <property type="match status" value="1"/>
</dbReference>
<dbReference type="Proteomes" id="UP000630097">
    <property type="component" value="Unassembled WGS sequence"/>
</dbReference>
<dbReference type="RefSeq" id="WP_203887265.1">
    <property type="nucleotide sequence ID" value="NZ_BAABHH010000030.1"/>
</dbReference>
<reference evidence="4 5" key="1">
    <citation type="submission" date="2021-01" db="EMBL/GenBank/DDBJ databases">
        <title>Whole genome shotgun sequence of Planotetraspora kaengkrachanensis NBRC 104272.</title>
        <authorList>
            <person name="Komaki H."/>
            <person name="Tamura T."/>
        </authorList>
    </citation>
    <scope>NUCLEOTIDE SEQUENCE [LARGE SCALE GENOMIC DNA]</scope>
    <source>
        <strain evidence="4 5">NBRC 104272</strain>
    </source>
</reference>
<dbReference type="PROSITE" id="PS50801">
    <property type="entry name" value="STAS"/>
    <property type="match status" value="1"/>
</dbReference>
<evidence type="ECO:0000313" key="4">
    <source>
        <dbReference type="EMBL" id="GIG83976.1"/>
    </source>
</evidence>
<organism evidence="4 5">
    <name type="scientific">Planotetraspora kaengkrachanensis</name>
    <dbReference type="NCBI Taxonomy" id="575193"/>
    <lineage>
        <taxon>Bacteria</taxon>
        <taxon>Bacillati</taxon>
        <taxon>Actinomycetota</taxon>
        <taxon>Actinomycetes</taxon>
        <taxon>Streptosporangiales</taxon>
        <taxon>Streptosporangiaceae</taxon>
        <taxon>Planotetraspora</taxon>
    </lineage>
</organism>
<evidence type="ECO:0000313" key="5">
    <source>
        <dbReference type="Proteomes" id="UP000630097"/>
    </source>
</evidence>
<dbReference type="Gene3D" id="3.30.750.24">
    <property type="entry name" value="STAS domain"/>
    <property type="match status" value="1"/>
</dbReference>
<evidence type="ECO:0000256" key="2">
    <source>
        <dbReference type="RuleBase" id="RU003749"/>
    </source>
</evidence>
<dbReference type="EMBL" id="BONV01000045">
    <property type="protein sequence ID" value="GIG83976.1"/>
    <property type="molecule type" value="Genomic_DNA"/>
</dbReference>
<name>A0A8J3PZX3_9ACTN</name>
<dbReference type="Pfam" id="PF01740">
    <property type="entry name" value="STAS"/>
    <property type="match status" value="1"/>
</dbReference>
<dbReference type="InterPro" id="IPR002645">
    <property type="entry name" value="STAS_dom"/>
</dbReference>
<dbReference type="NCBIfam" id="TIGR00377">
    <property type="entry name" value="ant_ant_sig"/>
    <property type="match status" value="1"/>
</dbReference>
<proteinExistence type="inferred from homology"/>
<dbReference type="InterPro" id="IPR036513">
    <property type="entry name" value="STAS_dom_sf"/>
</dbReference>
<dbReference type="AlphaFoldDB" id="A0A8J3PZX3"/>
<dbReference type="InterPro" id="IPR003658">
    <property type="entry name" value="Anti-sigma_ant"/>
</dbReference>
<gene>
    <name evidence="4" type="ORF">Pka01_71030</name>
</gene>
<feature type="domain" description="STAS" evidence="3">
    <location>
        <begin position="5"/>
        <end position="114"/>
    </location>
</feature>
<evidence type="ECO:0000256" key="1">
    <source>
        <dbReference type="ARBA" id="ARBA00009013"/>
    </source>
</evidence>
<accession>A0A8J3PZX3</accession>
<evidence type="ECO:0000259" key="3">
    <source>
        <dbReference type="PROSITE" id="PS50801"/>
    </source>
</evidence>
<dbReference type="PANTHER" id="PTHR33495">
    <property type="entry name" value="ANTI-SIGMA FACTOR ANTAGONIST TM_1081-RELATED-RELATED"/>
    <property type="match status" value="1"/>
</dbReference>
<comment type="caution">
    <text evidence="4">The sequence shown here is derived from an EMBL/GenBank/DDBJ whole genome shotgun (WGS) entry which is preliminary data.</text>
</comment>
<dbReference type="PANTHER" id="PTHR33495:SF2">
    <property type="entry name" value="ANTI-SIGMA FACTOR ANTAGONIST TM_1081-RELATED"/>
    <property type="match status" value="1"/>
</dbReference>
<dbReference type="SUPFAM" id="SSF52091">
    <property type="entry name" value="SpoIIaa-like"/>
    <property type="match status" value="1"/>
</dbReference>